<comment type="caution">
    <text evidence="8">The sequence shown here is derived from an EMBL/GenBank/DDBJ whole genome shotgun (WGS) entry which is preliminary data.</text>
</comment>
<comment type="subcellular location">
    <subcellularLocation>
        <location evidence="1">Cell outer membrane</location>
        <topology evidence="1">Multi-pass membrane protein</topology>
    </subcellularLocation>
</comment>
<keyword evidence="4" id="KW-0812">Transmembrane</keyword>
<evidence type="ECO:0000313" key="8">
    <source>
        <dbReference type="EMBL" id="ENX37601.1"/>
    </source>
</evidence>
<evidence type="ECO:0000313" key="9">
    <source>
        <dbReference type="EMBL" id="GGH26350.1"/>
    </source>
</evidence>
<evidence type="ECO:0000256" key="6">
    <source>
        <dbReference type="ARBA" id="ARBA00023136"/>
    </source>
</evidence>
<sequence>MEKVIYKDVDLSKFYSTINAIRTQKLNIAILNFDSTKQYLKLFILLASCFSSDSYASALEQSGQSILPFLENGNYAEMNIFAVDSSVAGIVRDRADLVRNNQKRNTGNIAENTQFYTAAIKFQLTDKLSFGMLYDQPFSAKITYPLRSNNSYSDNDSSKQGTSVKVDTQNLSLVLGYSPIKNFQIYGGPVYQEVKGKVSLRGNAYTEVFNGYEADFKKKAEVGWITGLNYQIPEIALRAAITYRSKITYDLRVDENISGQPLELVTSAKTRLETPQSINIDFQTGVAEKTIAYTNLRWVNWKNFESRPTQFGALSEILLKEATAGEYTKGFKLDSYQKDQYSATIGIGHQFTDCWSASTEIGWDSGTGNPTSTLGPIKGSWSLGLGAQFNPEKNYFIAGGVKYYWLGDARTEDGTYYLPIDGIKQFAEQADFKNNHAIAYGLKIGYRF</sequence>
<evidence type="ECO:0000256" key="3">
    <source>
        <dbReference type="ARBA" id="ARBA00022452"/>
    </source>
</evidence>
<reference evidence="9 11" key="2">
    <citation type="journal article" date="2014" name="Int. J. Syst. Evol. Microbiol.">
        <title>Complete genome sequence of Corynebacterium casei LMG S-19264T (=DSM 44701T), isolated from a smear-ripened cheese.</title>
        <authorList>
            <consortium name="US DOE Joint Genome Institute (JGI-PGF)"/>
            <person name="Walter F."/>
            <person name="Albersmeier A."/>
            <person name="Kalinowski J."/>
            <person name="Ruckert C."/>
        </authorList>
    </citation>
    <scope>NUCLEOTIDE SEQUENCE [LARGE SCALE GENOMIC DNA]</scope>
    <source>
        <strain evidence="9 11">CCM 8635</strain>
    </source>
</reference>
<keyword evidence="7" id="KW-0998">Cell outer membrane</keyword>
<dbReference type="AlphaFoldDB" id="N9R5P1"/>
<dbReference type="STRING" id="1217698.F888_02942"/>
<dbReference type="InterPro" id="IPR005017">
    <property type="entry name" value="OMPP1/FadL/TodX"/>
</dbReference>
<reference evidence="8 10" key="1">
    <citation type="submission" date="2013-02" db="EMBL/GenBank/DDBJ databases">
        <title>The Genome Sequence of Acinetobacter sp. NIPH 3623.</title>
        <authorList>
            <consortium name="The Broad Institute Genome Sequencing Platform"/>
            <consortium name="The Broad Institute Genome Sequencing Center for Infectious Disease"/>
            <person name="Cerqueira G."/>
            <person name="Feldgarden M."/>
            <person name="Courvalin P."/>
            <person name="Perichon B."/>
            <person name="Grillot-Courvalin C."/>
            <person name="Clermont D."/>
            <person name="Rocha E."/>
            <person name="Yoon E.-J."/>
            <person name="Nemec A."/>
            <person name="Walker B."/>
            <person name="Young S.K."/>
            <person name="Zeng Q."/>
            <person name="Gargeya S."/>
            <person name="Fitzgerald M."/>
            <person name="Haas B."/>
            <person name="Abouelleil A."/>
            <person name="Alvarado L."/>
            <person name="Arachchi H.M."/>
            <person name="Berlin A.M."/>
            <person name="Chapman S.B."/>
            <person name="Dewar J."/>
            <person name="Goldberg J."/>
            <person name="Griggs A."/>
            <person name="Gujja S."/>
            <person name="Hansen M."/>
            <person name="Howarth C."/>
            <person name="Imamovic A."/>
            <person name="Larimer J."/>
            <person name="McCowan C."/>
            <person name="Murphy C."/>
            <person name="Neiman D."/>
            <person name="Pearson M."/>
            <person name="Priest M."/>
            <person name="Roberts A."/>
            <person name="Saif S."/>
            <person name="Shea T."/>
            <person name="Sisk P."/>
            <person name="Sykes S."/>
            <person name="Wortman J."/>
            <person name="Nusbaum C."/>
            <person name="Birren B."/>
        </authorList>
    </citation>
    <scope>NUCLEOTIDE SEQUENCE [LARGE SCALE GENOMIC DNA]</scope>
    <source>
        <strain evidence="8 10">NIPH 3623</strain>
    </source>
</reference>
<name>N9R5P1_9GAMM</name>
<dbReference type="SUPFAM" id="SSF56935">
    <property type="entry name" value="Porins"/>
    <property type="match status" value="1"/>
</dbReference>
<dbReference type="PATRIC" id="fig|1217698.3.peg.2878"/>
<evidence type="ECO:0000256" key="1">
    <source>
        <dbReference type="ARBA" id="ARBA00004571"/>
    </source>
</evidence>
<dbReference type="PANTHER" id="PTHR35093">
    <property type="entry name" value="OUTER MEMBRANE PROTEIN NMB0088-RELATED"/>
    <property type="match status" value="1"/>
</dbReference>
<dbReference type="EMBL" id="APSA01000007">
    <property type="protein sequence ID" value="ENX37601.1"/>
    <property type="molecule type" value="Genomic_DNA"/>
</dbReference>
<proteinExistence type="inferred from homology"/>
<dbReference type="GO" id="GO:0015483">
    <property type="term" value="F:long-chain fatty acid transporting porin activity"/>
    <property type="evidence" value="ECO:0007669"/>
    <property type="project" value="TreeGrafter"/>
</dbReference>
<keyword evidence="3" id="KW-1134">Transmembrane beta strand</keyword>
<keyword evidence="6" id="KW-0472">Membrane</keyword>
<evidence type="ECO:0008006" key="12">
    <source>
        <dbReference type="Google" id="ProtNLM"/>
    </source>
</evidence>
<evidence type="ECO:0000256" key="7">
    <source>
        <dbReference type="ARBA" id="ARBA00023237"/>
    </source>
</evidence>
<keyword evidence="10" id="KW-1185">Reference proteome</keyword>
<reference evidence="9" key="3">
    <citation type="submission" date="2024-03" db="EMBL/GenBank/DDBJ databases">
        <authorList>
            <person name="Sun Q."/>
            <person name="Sedlacek I."/>
        </authorList>
    </citation>
    <scope>NUCLEOTIDE SEQUENCE</scope>
    <source>
        <strain evidence="9">CCM 8635</strain>
    </source>
</reference>
<dbReference type="Gene3D" id="2.40.160.60">
    <property type="entry name" value="Outer membrane protein transport protein (OMPP1/FadL/TodX)"/>
    <property type="match status" value="1"/>
</dbReference>
<dbReference type="HOGENOM" id="CLU_039022_1_0_6"/>
<dbReference type="GeneID" id="80102947"/>
<dbReference type="Pfam" id="PF03349">
    <property type="entry name" value="Toluene_X"/>
    <property type="match status" value="1"/>
</dbReference>
<keyword evidence="5" id="KW-0732">Signal</keyword>
<evidence type="ECO:0000256" key="2">
    <source>
        <dbReference type="ARBA" id="ARBA00008163"/>
    </source>
</evidence>
<dbReference type="Proteomes" id="UP000652691">
    <property type="component" value="Unassembled WGS sequence"/>
</dbReference>
<dbReference type="PANTHER" id="PTHR35093:SF8">
    <property type="entry name" value="OUTER MEMBRANE PROTEIN NMB0088-RELATED"/>
    <property type="match status" value="1"/>
</dbReference>
<accession>N9R5P1</accession>
<comment type="similarity">
    <text evidence="2">Belongs to the OmpP1/FadL family.</text>
</comment>
<dbReference type="Proteomes" id="UP000013200">
    <property type="component" value="Unassembled WGS sequence"/>
</dbReference>
<organism evidence="8 10">
    <name type="scientific">Acinetobacter courvalinii</name>
    <dbReference type="NCBI Taxonomy" id="280147"/>
    <lineage>
        <taxon>Bacteria</taxon>
        <taxon>Pseudomonadati</taxon>
        <taxon>Pseudomonadota</taxon>
        <taxon>Gammaproteobacteria</taxon>
        <taxon>Moraxellales</taxon>
        <taxon>Moraxellaceae</taxon>
        <taxon>Acinetobacter</taxon>
    </lineage>
</organism>
<evidence type="ECO:0000256" key="5">
    <source>
        <dbReference type="ARBA" id="ARBA00022729"/>
    </source>
</evidence>
<dbReference type="GO" id="GO:0009279">
    <property type="term" value="C:cell outer membrane"/>
    <property type="evidence" value="ECO:0007669"/>
    <property type="project" value="UniProtKB-SubCell"/>
</dbReference>
<protein>
    <recommendedName>
        <fullName evidence="12">Transporter</fullName>
    </recommendedName>
</protein>
<evidence type="ECO:0000313" key="11">
    <source>
        <dbReference type="Proteomes" id="UP000652691"/>
    </source>
</evidence>
<dbReference type="RefSeq" id="WP_005287534.1">
    <property type="nucleotide sequence ID" value="NZ_BMDA01000001.1"/>
</dbReference>
<dbReference type="EMBL" id="BMDA01000001">
    <property type="protein sequence ID" value="GGH26350.1"/>
    <property type="molecule type" value="Genomic_DNA"/>
</dbReference>
<evidence type="ECO:0000313" key="10">
    <source>
        <dbReference type="Proteomes" id="UP000013200"/>
    </source>
</evidence>
<gene>
    <name evidence="8" type="ORF">F888_02942</name>
    <name evidence="9" type="ORF">GCM10007354_03750</name>
</gene>
<evidence type="ECO:0000256" key="4">
    <source>
        <dbReference type="ARBA" id="ARBA00022692"/>
    </source>
</evidence>